<proteinExistence type="predicted"/>
<dbReference type="Proteomes" id="UP001408789">
    <property type="component" value="Unassembled WGS sequence"/>
</dbReference>
<keyword evidence="1" id="KW-0732">Signal</keyword>
<sequence>MGAKMIITRLIVCALALSMFEFSMCHLLKSSVTCLDCPPRSDLSGIKILVKCNQVKNLAMATTNEHGVFETQLPSSNCQAKILGGPKQLYITRKTMVTSIMKAHETASYTTSQPLSFYTSCPLSQVNHDGKCGARNDAIGRSVGSSKTVDLPLPKEWGLAPSSYYVPFVPIIGIP</sequence>
<organism evidence="2 3">
    <name type="scientific">Deinandra increscens subsp. villosa</name>
    <dbReference type="NCBI Taxonomy" id="3103831"/>
    <lineage>
        <taxon>Eukaryota</taxon>
        <taxon>Viridiplantae</taxon>
        <taxon>Streptophyta</taxon>
        <taxon>Embryophyta</taxon>
        <taxon>Tracheophyta</taxon>
        <taxon>Spermatophyta</taxon>
        <taxon>Magnoliopsida</taxon>
        <taxon>eudicotyledons</taxon>
        <taxon>Gunneridae</taxon>
        <taxon>Pentapetalae</taxon>
        <taxon>asterids</taxon>
        <taxon>campanulids</taxon>
        <taxon>Asterales</taxon>
        <taxon>Asteraceae</taxon>
        <taxon>Asteroideae</taxon>
        <taxon>Heliantheae alliance</taxon>
        <taxon>Madieae</taxon>
        <taxon>Madiinae</taxon>
        <taxon>Deinandra</taxon>
    </lineage>
</organism>
<protein>
    <recommendedName>
        <fullName evidence="4">Pollen Ole e 1 allergen and extensin family protein</fullName>
    </recommendedName>
</protein>
<evidence type="ECO:0000313" key="2">
    <source>
        <dbReference type="EMBL" id="KAK9068574.1"/>
    </source>
</evidence>
<gene>
    <name evidence="2" type="ORF">SSX86_012689</name>
</gene>
<comment type="caution">
    <text evidence="2">The sequence shown here is derived from an EMBL/GenBank/DDBJ whole genome shotgun (WGS) entry which is preliminary data.</text>
</comment>
<feature type="signal peptide" evidence="1">
    <location>
        <begin position="1"/>
        <end position="25"/>
    </location>
</feature>
<reference evidence="2 3" key="1">
    <citation type="submission" date="2024-04" db="EMBL/GenBank/DDBJ databases">
        <title>The reference genome of an endangered Asteraceae, Deinandra increscens subsp. villosa, native to the Central Coast of California.</title>
        <authorList>
            <person name="Guilliams M."/>
            <person name="Hasenstab-Lehman K."/>
            <person name="Meyer R."/>
            <person name="Mcevoy S."/>
        </authorList>
    </citation>
    <scope>NUCLEOTIDE SEQUENCE [LARGE SCALE GENOMIC DNA]</scope>
    <source>
        <tissue evidence="2">Leaf</tissue>
    </source>
</reference>
<name>A0AAP0DC91_9ASTR</name>
<evidence type="ECO:0000256" key="1">
    <source>
        <dbReference type="SAM" id="SignalP"/>
    </source>
</evidence>
<feature type="chain" id="PRO_5043048728" description="Pollen Ole e 1 allergen and extensin family protein" evidence="1">
    <location>
        <begin position="26"/>
        <end position="175"/>
    </location>
</feature>
<evidence type="ECO:0008006" key="4">
    <source>
        <dbReference type="Google" id="ProtNLM"/>
    </source>
</evidence>
<accession>A0AAP0DC91</accession>
<dbReference type="AlphaFoldDB" id="A0AAP0DC91"/>
<keyword evidence="3" id="KW-1185">Reference proteome</keyword>
<dbReference type="EMBL" id="JBCNJP010000014">
    <property type="protein sequence ID" value="KAK9068574.1"/>
    <property type="molecule type" value="Genomic_DNA"/>
</dbReference>
<evidence type="ECO:0000313" key="3">
    <source>
        <dbReference type="Proteomes" id="UP001408789"/>
    </source>
</evidence>